<evidence type="ECO:0000256" key="4">
    <source>
        <dbReference type="ARBA" id="ARBA00022840"/>
    </source>
</evidence>
<dbReference type="Gene3D" id="3.40.50.300">
    <property type="entry name" value="P-loop containing nucleotide triphosphate hydrolases"/>
    <property type="match status" value="2"/>
</dbReference>
<dbReference type="Pfam" id="PF13361">
    <property type="entry name" value="UvrD_C"/>
    <property type="match status" value="1"/>
</dbReference>
<evidence type="ECO:0000259" key="11">
    <source>
        <dbReference type="PROSITE" id="PS51198"/>
    </source>
</evidence>
<name>A0A426TQV5_9CHLR</name>
<keyword evidence="5" id="KW-0413">Isomerase</keyword>
<keyword evidence="1 9" id="KW-0547">Nucleotide-binding</keyword>
<dbReference type="Pfam" id="PF13245">
    <property type="entry name" value="AAA_19"/>
    <property type="match status" value="1"/>
</dbReference>
<proteinExistence type="predicted"/>
<dbReference type="PROSITE" id="PS51198">
    <property type="entry name" value="UVRD_HELICASE_ATP_BIND"/>
    <property type="match status" value="1"/>
</dbReference>
<dbReference type="AlphaFoldDB" id="A0A426TQV5"/>
<dbReference type="EMBL" id="RSAS01000921">
    <property type="protein sequence ID" value="RRR65703.1"/>
    <property type="molecule type" value="Genomic_DNA"/>
</dbReference>
<evidence type="ECO:0000256" key="7">
    <source>
        <dbReference type="ARBA" id="ARBA00034808"/>
    </source>
</evidence>
<comment type="catalytic activity">
    <reaction evidence="8">
        <text>ATP + H2O = ADP + phosphate + H(+)</text>
        <dbReference type="Rhea" id="RHEA:13065"/>
        <dbReference type="ChEBI" id="CHEBI:15377"/>
        <dbReference type="ChEBI" id="CHEBI:15378"/>
        <dbReference type="ChEBI" id="CHEBI:30616"/>
        <dbReference type="ChEBI" id="CHEBI:43474"/>
        <dbReference type="ChEBI" id="CHEBI:456216"/>
        <dbReference type="EC" id="5.6.2.4"/>
    </reaction>
</comment>
<reference evidence="12 13" key="1">
    <citation type="submission" date="2018-12" db="EMBL/GenBank/DDBJ databases">
        <title>Genome Sequence of Candidatus Viridilinea halotolerans isolated from saline sulfide-rich spring.</title>
        <authorList>
            <person name="Grouzdev D.S."/>
            <person name="Burganskaya E.I."/>
            <person name="Krutkina M.S."/>
            <person name="Sukhacheva M.V."/>
            <person name="Gorlenko V.M."/>
        </authorList>
    </citation>
    <scope>NUCLEOTIDE SEQUENCE [LARGE SCALE GENOMIC DNA]</scope>
    <source>
        <strain evidence="12">Chok-6</strain>
    </source>
</reference>
<evidence type="ECO:0000313" key="13">
    <source>
        <dbReference type="Proteomes" id="UP000280307"/>
    </source>
</evidence>
<sequence length="729" mass="80003">MTNYELSFTSTFYNESHNLPKYVNKLVSHKLNVLKEDPYSAHGDAKKLKGYSNVYRARIGDYRLFYLIGGGWVKLLSVRKRDERTYEDELPDVVAPAVAPDAAMLEPQQQGSGFGGQGSGFGGQGSGFGGQGSGFGGQGSPEPYPLPPEPSSPLSPEPYPLSPEPSAPLPYPLTETLLAQWRIPAEYRAAALAATTEDDLLELTIPERYLTRILDNLFPRELALIVAQPEYLLPTPEAVEYFTEEDLGNFLLKLTPEQQELVAQDRRGPTLVKGGPGTGKSTLAIYRVQRLLERGVGSILFTTYTNALVGYSEQLLSYLLGKPPADCGVKVSTVDALATHFYARGWGWPNFATEGQALELLREALAQAEMPGANVFDQQVRRQSLERLGADYLLQEFLHVIEAWALDSLEAYLALERRGRRTPLKPNLREALWAVYSHWRALMRAQGLVLNEQIRRGALEVALGLETAPYQALVIDEAQDLSPVALRFLLALVASPDYVYLTADAAQSLYQRGFSWKQVHADLNVTGRTLLLKRNYRNTAQIMAACAAILSDSAAGDEESLLQEPSAHHGEAPQIMLVADSAEEAAAIHAFFSAAARRYRLPVHSGAVLCTSQKIGRALAQKLSALGMPAIFQAGKQIDITAQQVKVLTLHSAKGLEFPFVAVVGLDAGRLPRQHQGLPPEEEEALHDEQRRLFYVGCSRAMRALLVCGAVEAPSPFLASLQEPLWSRG</sequence>
<feature type="region of interest" description="Disordered" evidence="10">
    <location>
        <begin position="107"/>
        <end position="167"/>
    </location>
</feature>
<evidence type="ECO:0000256" key="6">
    <source>
        <dbReference type="ARBA" id="ARBA00034617"/>
    </source>
</evidence>
<gene>
    <name evidence="12" type="ORF">EI684_22330</name>
</gene>
<evidence type="ECO:0000256" key="3">
    <source>
        <dbReference type="ARBA" id="ARBA00022806"/>
    </source>
</evidence>
<evidence type="ECO:0000256" key="2">
    <source>
        <dbReference type="ARBA" id="ARBA00022801"/>
    </source>
</evidence>
<evidence type="ECO:0000256" key="9">
    <source>
        <dbReference type="PROSITE-ProRule" id="PRU00560"/>
    </source>
</evidence>
<dbReference type="SUPFAM" id="SSF52540">
    <property type="entry name" value="P-loop containing nucleoside triphosphate hydrolases"/>
    <property type="match status" value="1"/>
</dbReference>
<dbReference type="InterPro" id="IPR014016">
    <property type="entry name" value="UvrD-like_ATP-bd"/>
</dbReference>
<dbReference type="GO" id="GO:0003677">
    <property type="term" value="F:DNA binding"/>
    <property type="evidence" value="ECO:0007669"/>
    <property type="project" value="InterPro"/>
</dbReference>
<dbReference type="PANTHER" id="PTHR11070">
    <property type="entry name" value="UVRD / RECB / PCRA DNA HELICASE FAMILY MEMBER"/>
    <property type="match status" value="1"/>
</dbReference>
<feature type="compositionally biased region" description="Pro residues" evidence="10">
    <location>
        <begin position="142"/>
        <end position="167"/>
    </location>
</feature>
<dbReference type="Proteomes" id="UP000280307">
    <property type="component" value="Unassembled WGS sequence"/>
</dbReference>
<keyword evidence="3 9" id="KW-0347">Helicase</keyword>
<dbReference type="SUPFAM" id="SSF143011">
    <property type="entry name" value="RelE-like"/>
    <property type="match status" value="1"/>
</dbReference>
<evidence type="ECO:0000256" key="10">
    <source>
        <dbReference type="SAM" id="MobiDB-lite"/>
    </source>
</evidence>
<feature type="compositionally biased region" description="Gly residues" evidence="10">
    <location>
        <begin position="112"/>
        <end position="139"/>
    </location>
</feature>
<dbReference type="PANTHER" id="PTHR11070:SF45">
    <property type="entry name" value="DNA 3'-5' HELICASE"/>
    <property type="match status" value="1"/>
</dbReference>
<dbReference type="Gene3D" id="3.30.2310.20">
    <property type="entry name" value="RelE-like"/>
    <property type="match status" value="1"/>
</dbReference>
<dbReference type="InterPro" id="IPR000212">
    <property type="entry name" value="DNA_helicase_UvrD/REP"/>
</dbReference>
<feature type="binding site" evidence="9">
    <location>
        <begin position="274"/>
        <end position="281"/>
    </location>
    <ligand>
        <name>ATP</name>
        <dbReference type="ChEBI" id="CHEBI:30616"/>
    </ligand>
</feature>
<dbReference type="GO" id="GO:0043138">
    <property type="term" value="F:3'-5' DNA helicase activity"/>
    <property type="evidence" value="ECO:0007669"/>
    <property type="project" value="UniProtKB-EC"/>
</dbReference>
<keyword evidence="2 9" id="KW-0378">Hydrolase</keyword>
<dbReference type="EC" id="5.6.2.4" evidence="7"/>
<dbReference type="InterPro" id="IPR035093">
    <property type="entry name" value="RelE/ParE_toxin_dom_sf"/>
</dbReference>
<organism evidence="12 13">
    <name type="scientific">Candidatus Viridilinea halotolerans</name>
    <dbReference type="NCBI Taxonomy" id="2491704"/>
    <lineage>
        <taxon>Bacteria</taxon>
        <taxon>Bacillati</taxon>
        <taxon>Chloroflexota</taxon>
        <taxon>Chloroflexia</taxon>
        <taxon>Chloroflexales</taxon>
        <taxon>Chloroflexineae</taxon>
        <taxon>Oscillochloridaceae</taxon>
        <taxon>Candidatus Viridilinea</taxon>
    </lineage>
</organism>
<protein>
    <recommendedName>
        <fullName evidence="7">DNA 3'-5' helicase</fullName>
        <ecNumber evidence="7">5.6.2.4</ecNumber>
    </recommendedName>
</protein>
<dbReference type="GO" id="GO:0000725">
    <property type="term" value="P:recombinational repair"/>
    <property type="evidence" value="ECO:0007669"/>
    <property type="project" value="TreeGrafter"/>
</dbReference>
<evidence type="ECO:0000256" key="8">
    <source>
        <dbReference type="ARBA" id="ARBA00048988"/>
    </source>
</evidence>
<evidence type="ECO:0000256" key="5">
    <source>
        <dbReference type="ARBA" id="ARBA00023235"/>
    </source>
</evidence>
<dbReference type="GO" id="GO:0016887">
    <property type="term" value="F:ATP hydrolysis activity"/>
    <property type="evidence" value="ECO:0007669"/>
    <property type="project" value="RHEA"/>
</dbReference>
<dbReference type="InterPro" id="IPR027417">
    <property type="entry name" value="P-loop_NTPase"/>
</dbReference>
<dbReference type="InterPro" id="IPR014017">
    <property type="entry name" value="DNA_helicase_UvrD-like_C"/>
</dbReference>
<evidence type="ECO:0000313" key="12">
    <source>
        <dbReference type="EMBL" id="RRR65703.1"/>
    </source>
</evidence>
<dbReference type="GO" id="GO:0005524">
    <property type="term" value="F:ATP binding"/>
    <property type="evidence" value="ECO:0007669"/>
    <property type="project" value="UniProtKB-UniRule"/>
</dbReference>
<keyword evidence="4 9" id="KW-0067">ATP-binding</keyword>
<comment type="catalytic activity">
    <reaction evidence="6">
        <text>Couples ATP hydrolysis with the unwinding of duplex DNA by translocating in the 3'-5' direction.</text>
        <dbReference type="EC" id="5.6.2.4"/>
    </reaction>
</comment>
<evidence type="ECO:0000256" key="1">
    <source>
        <dbReference type="ARBA" id="ARBA00022741"/>
    </source>
</evidence>
<comment type="caution">
    <text evidence="12">The sequence shown here is derived from an EMBL/GenBank/DDBJ whole genome shotgun (WGS) entry which is preliminary data.</text>
</comment>
<accession>A0A426TQV5</accession>
<feature type="domain" description="UvrD-like helicase ATP-binding" evidence="11">
    <location>
        <begin position="253"/>
        <end position="539"/>
    </location>
</feature>
<dbReference type="GO" id="GO:0005829">
    <property type="term" value="C:cytosol"/>
    <property type="evidence" value="ECO:0007669"/>
    <property type="project" value="TreeGrafter"/>
</dbReference>